<proteinExistence type="predicted"/>
<accession>A0ABW5L369</accession>
<dbReference type="Proteomes" id="UP001597440">
    <property type="component" value="Unassembled WGS sequence"/>
</dbReference>
<comment type="caution">
    <text evidence="2">The sequence shown here is derived from an EMBL/GenBank/DDBJ whole genome shotgun (WGS) entry which is preliminary data.</text>
</comment>
<name>A0ABW5L369_9SPHI</name>
<evidence type="ECO:0000313" key="2">
    <source>
        <dbReference type="EMBL" id="MFD2555454.1"/>
    </source>
</evidence>
<sequence length="500" mass="57766">MSRIEITPYSTITDQSYDEDTVVSIDAASFAGVPFQGGRITFTFIGCLFRKVFIENIEEIDFEEISIQFVACFVEDLQVESILSKNISLHFFSSILAGRISSPNLESTSINNCVGRSVFFLDQNSVDISYTEENVFPKYWRKLLRGINTDFSTALKEKHSYFIYDTKNVSFKTNESDEVKRGLYRISYAQYDPYKIGYGLNREEKALFDINLLIQCSKSIEEQNTLISGSYLNSLSLSGTIEGPLLIENTRINSWYISNFLPKGEVSLYNIYPIDDKVDSKIGIHKSDLDGVWFDNVDFDKYKRISLYRSKVAKATFTSCNFPDNYSSFERFMPIENVHYPERKSENHHKDQYEIFLQIKRSLESTGNYYEAQNLQSIAHDALSKIDSISLGDSLILKVNSVSNKHGLSIGRPFWWFIGVSILLYILYLLSLGRVFNSNYVDYKLIGYYFSFIDLTHRNDFLVSKEEFTSWSLAIDYISKVIFGFIIYQFIASFRKYGKK</sequence>
<evidence type="ECO:0008006" key="4">
    <source>
        <dbReference type="Google" id="ProtNLM"/>
    </source>
</evidence>
<evidence type="ECO:0000256" key="1">
    <source>
        <dbReference type="SAM" id="Phobius"/>
    </source>
</evidence>
<keyword evidence="1" id="KW-1133">Transmembrane helix</keyword>
<gene>
    <name evidence="2" type="ORF">ACFSQW_13695</name>
</gene>
<dbReference type="EMBL" id="JBHULD010000014">
    <property type="protein sequence ID" value="MFD2555454.1"/>
    <property type="molecule type" value="Genomic_DNA"/>
</dbReference>
<keyword evidence="1" id="KW-0812">Transmembrane</keyword>
<organism evidence="2 3">
    <name type="scientific">Sphingobacterium tabacisoli</name>
    <dbReference type="NCBI Taxonomy" id="2044855"/>
    <lineage>
        <taxon>Bacteria</taxon>
        <taxon>Pseudomonadati</taxon>
        <taxon>Bacteroidota</taxon>
        <taxon>Sphingobacteriia</taxon>
        <taxon>Sphingobacteriales</taxon>
        <taxon>Sphingobacteriaceae</taxon>
        <taxon>Sphingobacterium</taxon>
    </lineage>
</organism>
<feature type="transmembrane region" description="Helical" evidence="1">
    <location>
        <begin position="414"/>
        <end position="436"/>
    </location>
</feature>
<reference evidence="3" key="1">
    <citation type="journal article" date="2019" name="Int. J. Syst. Evol. Microbiol.">
        <title>The Global Catalogue of Microorganisms (GCM) 10K type strain sequencing project: providing services to taxonomists for standard genome sequencing and annotation.</title>
        <authorList>
            <consortium name="The Broad Institute Genomics Platform"/>
            <consortium name="The Broad Institute Genome Sequencing Center for Infectious Disease"/>
            <person name="Wu L."/>
            <person name="Ma J."/>
        </authorList>
    </citation>
    <scope>NUCLEOTIDE SEQUENCE [LARGE SCALE GENOMIC DNA]</scope>
    <source>
        <strain evidence="3">KCTC 52298</strain>
    </source>
</reference>
<protein>
    <recommendedName>
        <fullName evidence="4">Pentapeptide repeat-containing protein</fullName>
    </recommendedName>
</protein>
<keyword evidence="3" id="KW-1185">Reference proteome</keyword>
<evidence type="ECO:0000313" key="3">
    <source>
        <dbReference type="Proteomes" id="UP001597440"/>
    </source>
</evidence>
<dbReference type="RefSeq" id="WP_210353780.1">
    <property type="nucleotide sequence ID" value="NZ_JAEQMU010000001.1"/>
</dbReference>
<keyword evidence="1" id="KW-0472">Membrane</keyword>
<feature type="transmembrane region" description="Helical" evidence="1">
    <location>
        <begin position="468"/>
        <end position="491"/>
    </location>
</feature>